<name>A0ACB8UAJ1_9APHY</name>
<organism evidence="1 2">
    <name type="scientific">Irpex rosettiformis</name>
    <dbReference type="NCBI Taxonomy" id="378272"/>
    <lineage>
        <taxon>Eukaryota</taxon>
        <taxon>Fungi</taxon>
        <taxon>Dikarya</taxon>
        <taxon>Basidiomycota</taxon>
        <taxon>Agaricomycotina</taxon>
        <taxon>Agaricomycetes</taxon>
        <taxon>Polyporales</taxon>
        <taxon>Irpicaceae</taxon>
        <taxon>Irpex</taxon>
    </lineage>
</organism>
<evidence type="ECO:0000313" key="2">
    <source>
        <dbReference type="Proteomes" id="UP001055072"/>
    </source>
</evidence>
<reference evidence="1" key="1">
    <citation type="journal article" date="2021" name="Environ. Microbiol.">
        <title>Gene family expansions and transcriptome signatures uncover fungal adaptations to wood decay.</title>
        <authorList>
            <person name="Hage H."/>
            <person name="Miyauchi S."/>
            <person name="Viragh M."/>
            <person name="Drula E."/>
            <person name="Min B."/>
            <person name="Chaduli D."/>
            <person name="Navarro D."/>
            <person name="Favel A."/>
            <person name="Norest M."/>
            <person name="Lesage-Meessen L."/>
            <person name="Balint B."/>
            <person name="Merenyi Z."/>
            <person name="de Eugenio L."/>
            <person name="Morin E."/>
            <person name="Martinez A.T."/>
            <person name="Baldrian P."/>
            <person name="Stursova M."/>
            <person name="Martinez M.J."/>
            <person name="Novotny C."/>
            <person name="Magnuson J.K."/>
            <person name="Spatafora J.W."/>
            <person name="Maurice S."/>
            <person name="Pangilinan J."/>
            <person name="Andreopoulos W."/>
            <person name="LaButti K."/>
            <person name="Hundley H."/>
            <person name="Na H."/>
            <person name="Kuo A."/>
            <person name="Barry K."/>
            <person name="Lipzen A."/>
            <person name="Henrissat B."/>
            <person name="Riley R."/>
            <person name="Ahrendt S."/>
            <person name="Nagy L.G."/>
            <person name="Grigoriev I.V."/>
            <person name="Martin F."/>
            <person name="Rosso M.N."/>
        </authorList>
    </citation>
    <scope>NUCLEOTIDE SEQUENCE</scope>
    <source>
        <strain evidence="1">CBS 384.51</strain>
    </source>
</reference>
<keyword evidence="2" id="KW-1185">Reference proteome</keyword>
<sequence length="254" mass="27545">MRFQSLVGLGAGVLALCQTAMGSPLADPAQPDIVAVAAFPEENAFHHVVNGEKNIIFVSIENKSDRNVTLQSIAGSFHHPDTNKLVKNTTTTTFSIPLLEGEKSQLPYSFHSEFRPGDLRLNVWVDHVADGEKFRVQAYDSIITIVEPEGSWLDWKLWTTYAIVLAGLGSLGYYTYLTFVPQPKKRKTAPAAVSAPVGTVTATGAGGYQEEWIPEHHLKKPKARKNKSGVATSGDETSGPEAGGAESKKRKGKK</sequence>
<dbReference type="Proteomes" id="UP001055072">
    <property type="component" value="Unassembled WGS sequence"/>
</dbReference>
<protein>
    <submittedName>
        <fullName evidence="1">Uncharacterized protein</fullName>
    </submittedName>
</protein>
<comment type="caution">
    <text evidence="1">The sequence shown here is derived from an EMBL/GenBank/DDBJ whole genome shotgun (WGS) entry which is preliminary data.</text>
</comment>
<accession>A0ACB8UAJ1</accession>
<evidence type="ECO:0000313" key="1">
    <source>
        <dbReference type="EMBL" id="KAI0091352.1"/>
    </source>
</evidence>
<proteinExistence type="predicted"/>
<dbReference type="EMBL" id="MU274906">
    <property type="protein sequence ID" value="KAI0091352.1"/>
    <property type="molecule type" value="Genomic_DNA"/>
</dbReference>
<gene>
    <name evidence="1" type="ORF">BDY19DRAFT_935298</name>
</gene>